<proteinExistence type="predicted"/>
<dbReference type="Proteomes" id="UP000532866">
    <property type="component" value="Unassembled WGS sequence"/>
</dbReference>
<evidence type="ECO:0000313" key="8">
    <source>
        <dbReference type="Proteomes" id="UP000553016"/>
    </source>
</evidence>
<dbReference type="Proteomes" id="UP000591929">
    <property type="component" value="Unassembled WGS sequence"/>
</dbReference>
<accession>A0A7X0TJX0</accession>
<evidence type="ECO:0000313" key="1">
    <source>
        <dbReference type="EMBL" id="MBC1330528.1"/>
    </source>
</evidence>
<dbReference type="RefSeq" id="WP_185355482.1">
    <property type="nucleotide sequence ID" value="NZ_JAARMW010000001.1"/>
</dbReference>
<sequence length="239" mass="27431">MGTLNEFQAQAVVDGILEGYKNYLDERRQKKEELRVSAGYAFTKGNHIDDTIAKKLQGLIEENTLAKAGESWEYLQFTFSENGDTCLFIVKNVHRLNRTFQSSHKQSRYLVDLATINNSWIEELRTKQVKMDGITIQLQFFDFEEKENLEKLISRGAISKFYIVTYETDQVTKKVTKIELVAPDAQTRELHLIQNLTPYLATSRIVIEDEEYSVISNEGEFVGTDDYGYTAPAEEETGN</sequence>
<reference evidence="6 7" key="1">
    <citation type="submission" date="2020-03" db="EMBL/GenBank/DDBJ databases">
        <title>Soil Listeria distribution.</title>
        <authorList>
            <person name="Liao J."/>
            <person name="Wiedmann M."/>
        </authorList>
    </citation>
    <scope>NUCLEOTIDE SEQUENCE [LARGE SCALE GENOMIC DNA]</scope>
    <source>
        <strain evidence="4 8">FSL L7-0149</strain>
        <strain evidence="5 7">FSL L7-0153</strain>
        <strain evidence="3 9">FSL L7-1427</strain>
        <strain evidence="2 10">FSL L7-1681</strain>
        <strain evidence="1 6">FSL L7-1833</strain>
    </source>
</reference>
<gene>
    <name evidence="1" type="ORF">HB759_01070</name>
    <name evidence="2" type="ORF">HB847_05655</name>
    <name evidence="3" type="ORF">HB907_04560</name>
    <name evidence="5" type="ORF">HCB25_02530</name>
    <name evidence="4" type="ORF">HCB35_02460</name>
</gene>
<dbReference type="Proteomes" id="UP000586951">
    <property type="component" value="Unassembled WGS sequence"/>
</dbReference>
<dbReference type="EMBL" id="JAARRU010000001">
    <property type="protein sequence ID" value="MBC1564666.1"/>
    <property type="molecule type" value="Genomic_DNA"/>
</dbReference>
<dbReference type="EMBL" id="JAAROL010000001">
    <property type="protein sequence ID" value="MBC1330528.1"/>
    <property type="molecule type" value="Genomic_DNA"/>
</dbReference>
<dbReference type="Proteomes" id="UP000550367">
    <property type="component" value="Unassembled WGS sequence"/>
</dbReference>
<evidence type="ECO:0000313" key="5">
    <source>
        <dbReference type="EMBL" id="MBC2242925.1"/>
    </source>
</evidence>
<evidence type="ECO:0000313" key="6">
    <source>
        <dbReference type="Proteomes" id="UP000532866"/>
    </source>
</evidence>
<evidence type="ECO:0000313" key="10">
    <source>
        <dbReference type="Proteomes" id="UP000591929"/>
    </source>
</evidence>
<evidence type="ECO:0000313" key="4">
    <source>
        <dbReference type="EMBL" id="MBC2239326.1"/>
    </source>
</evidence>
<evidence type="ECO:0000313" key="7">
    <source>
        <dbReference type="Proteomes" id="UP000550367"/>
    </source>
</evidence>
<evidence type="ECO:0000313" key="9">
    <source>
        <dbReference type="Proteomes" id="UP000586951"/>
    </source>
</evidence>
<dbReference type="EMBL" id="JAARPL010000003">
    <property type="protein sequence ID" value="MBC1371850.1"/>
    <property type="molecule type" value="Genomic_DNA"/>
</dbReference>
<protein>
    <submittedName>
        <fullName evidence="1">Uncharacterized protein</fullName>
    </submittedName>
</protein>
<evidence type="ECO:0000313" key="3">
    <source>
        <dbReference type="EMBL" id="MBC1564666.1"/>
    </source>
</evidence>
<organism evidence="1 6">
    <name type="scientific">Listeria booriae</name>
    <dbReference type="NCBI Taxonomy" id="1552123"/>
    <lineage>
        <taxon>Bacteria</taxon>
        <taxon>Bacillati</taxon>
        <taxon>Bacillota</taxon>
        <taxon>Bacilli</taxon>
        <taxon>Bacillales</taxon>
        <taxon>Listeriaceae</taxon>
        <taxon>Listeria</taxon>
    </lineage>
</organism>
<evidence type="ECO:0000313" key="2">
    <source>
        <dbReference type="EMBL" id="MBC1371850.1"/>
    </source>
</evidence>
<dbReference type="Proteomes" id="UP000553016">
    <property type="component" value="Unassembled WGS sequence"/>
</dbReference>
<comment type="caution">
    <text evidence="1">The sequence shown here is derived from an EMBL/GenBank/DDBJ whole genome shotgun (WGS) entry which is preliminary data.</text>
</comment>
<dbReference type="EMBL" id="JAARYY010000001">
    <property type="protein sequence ID" value="MBC2242925.1"/>
    <property type="molecule type" value="Genomic_DNA"/>
</dbReference>
<dbReference type="AlphaFoldDB" id="A0A7X0TJX0"/>
<dbReference type="EMBL" id="JAARZA010000001">
    <property type="protein sequence ID" value="MBC2239326.1"/>
    <property type="molecule type" value="Genomic_DNA"/>
</dbReference>
<name>A0A7X0TJX0_9LIST</name>